<feature type="domain" description="HEPN" evidence="1">
    <location>
        <begin position="9"/>
        <end position="119"/>
    </location>
</feature>
<evidence type="ECO:0000259" key="1">
    <source>
        <dbReference type="PROSITE" id="PS50910"/>
    </source>
</evidence>
<protein>
    <submittedName>
        <fullName evidence="2">HEPN domain-containing protein</fullName>
    </submittedName>
</protein>
<dbReference type="Gene3D" id="1.20.120.330">
    <property type="entry name" value="Nucleotidyltransferases domain 2"/>
    <property type="match status" value="1"/>
</dbReference>
<dbReference type="EMBL" id="JACNJN010000201">
    <property type="protein sequence ID" value="MBC8336853.1"/>
    <property type="molecule type" value="Genomic_DNA"/>
</dbReference>
<dbReference type="AlphaFoldDB" id="A0A8J6THA7"/>
<dbReference type="Proteomes" id="UP000614469">
    <property type="component" value="Unassembled WGS sequence"/>
</dbReference>
<name>A0A8J6THA7_9CHLR</name>
<comment type="caution">
    <text evidence="2">The sequence shown here is derived from an EMBL/GenBank/DDBJ whole genome shotgun (WGS) entry which is preliminary data.</text>
</comment>
<proteinExistence type="predicted"/>
<dbReference type="SMART" id="SM00748">
    <property type="entry name" value="HEPN"/>
    <property type="match status" value="1"/>
</dbReference>
<dbReference type="Pfam" id="PF05168">
    <property type="entry name" value="HEPN"/>
    <property type="match status" value="1"/>
</dbReference>
<evidence type="ECO:0000313" key="3">
    <source>
        <dbReference type="Proteomes" id="UP000614469"/>
    </source>
</evidence>
<sequence length="124" mass="14126">MKDEAIIWLKYAKENFQSAVVLSESELFNPCLQNIQQCVEKALKALLVENSIKLKRTHGISDLRNILLQNGLEVDISEDDCEFLDSIYLPSKYPLSNVLPHYEPDHKICAKGILIARNILKSVE</sequence>
<dbReference type="InterPro" id="IPR007842">
    <property type="entry name" value="HEPN_dom"/>
</dbReference>
<evidence type="ECO:0000313" key="2">
    <source>
        <dbReference type="EMBL" id="MBC8336853.1"/>
    </source>
</evidence>
<gene>
    <name evidence="2" type="ORF">H8E29_16465</name>
</gene>
<accession>A0A8J6THA7</accession>
<reference evidence="2 3" key="1">
    <citation type="submission" date="2020-08" db="EMBL/GenBank/DDBJ databases">
        <title>Bridging the membrane lipid divide: bacteria of the FCB group superphylum have the potential to synthesize archaeal ether lipids.</title>
        <authorList>
            <person name="Villanueva L."/>
            <person name="Von Meijenfeldt F.A.B."/>
            <person name="Westbye A.B."/>
            <person name="Yadav S."/>
            <person name="Hopmans E.C."/>
            <person name="Dutilh B.E."/>
            <person name="Sinninghe Damste J.S."/>
        </authorList>
    </citation>
    <scope>NUCLEOTIDE SEQUENCE [LARGE SCALE GENOMIC DNA]</scope>
    <source>
        <strain evidence="2">NIOZ-UU36</strain>
    </source>
</reference>
<dbReference type="PROSITE" id="PS50910">
    <property type="entry name" value="HEPN"/>
    <property type="match status" value="1"/>
</dbReference>
<dbReference type="SUPFAM" id="SSF81593">
    <property type="entry name" value="Nucleotidyltransferase substrate binding subunit/domain"/>
    <property type="match status" value="1"/>
</dbReference>
<organism evidence="2 3">
    <name type="scientific">Candidatus Desulfolinea nitratireducens</name>
    <dbReference type="NCBI Taxonomy" id="2841698"/>
    <lineage>
        <taxon>Bacteria</taxon>
        <taxon>Bacillati</taxon>
        <taxon>Chloroflexota</taxon>
        <taxon>Anaerolineae</taxon>
        <taxon>Anaerolineales</taxon>
        <taxon>Anaerolineales incertae sedis</taxon>
        <taxon>Candidatus Desulfolinea</taxon>
    </lineage>
</organism>